<proteinExistence type="predicted"/>
<dbReference type="RefSeq" id="WP_015929095.1">
    <property type="nucleotide sequence ID" value="NC_011894.1"/>
</dbReference>
<evidence type="ECO:0000313" key="2">
    <source>
        <dbReference type="Proteomes" id="UP000008207"/>
    </source>
</evidence>
<dbReference type="Pfam" id="PF07409">
    <property type="entry name" value="GP46"/>
    <property type="match status" value="1"/>
</dbReference>
<dbReference type="AlphaFoldDB" id="B8ICK4"/>
<dbReference type="OrthoDB" id="5677166at2"/>
<reference evidence="1 2" key="1">
    <citation type="submission" date="2009-01" db="EMBL/GenBank/DDBJ databases">
        <title>Complete sequence of chromosome of Methylobacterium nodulans ORS 2060.</title>
        <authorList>
            <consortium name="US DOE Joint Genome Institute"/>
            <person name="Lucas S."/>
            <person name="Copeland A."/>
            <person name="Lapidus A."/>
            <person name="Glavina del Rio T."/>
            <person name="Dalin E."/>
            <person name="Tice H."/>
            <person name="Bruce D."/>
            <person name="Goodwin L."/>
            <person name="Pitluck S."/>
            <person name="Sims D."/>
            <person name="Brettin T."/>
            <person name="Detter J.C."/>
            <person name="Han C."/>
            <person name="Larimer F."/>
            <person name="Land M."/>
            <person name="Hauser L."/>
            <person name="Kyrpides N."/>
            <person name="Ivanova N."/>
            <person name="Marx C.J."/>
            <person name="Richardson P."/>
        </authorList>
    </citation>
    <scope>NUCLEOTIDE SEQUENCE [LARGE SCALE GENOMIC DNA]</scope>
    <source>
        <strain evidence="2">LMG 21967 / CNCM I-2342 / ORS 2060</strain>
    </source>
</reference>
<dbReference type="STRING" id="460265.Mnod_2445"/>
<protein>
    <submittedName>
        <fullName evidence="1">Uncharacterized protein</fullName>
    </submittedName>
</protein>
<dbReference type="KEGG" id="mno:Mnod_2445"/>
<accession>B8ICK4</accession>
<organism evidence="1 2">
    <name type="scientific">Methylobacterium nodulans (strain LMG 21967 / CNCM I-2342 / ORS 2060)</name>
    <dbReference type="NCBI Taxonomy" id="460265"/>
    <lineage>
        <taxon>Bacteria</taxon>
        <taxon>Pseudomonadati</taxon>
        <taxon>Pseudomonadota</taxon>
        <taxon>Alphaproteobacteria</taxon>
        <taxon>Hyphomicrobiales</taxon>
        <taxon>Methylobacteriaceae</taxon>
        <taxon>Methylobacterium</taxon>
    </lineage>
</organism>
<dbReference type="InterPro" id="IPR010877">
    <property type="entry name" value="Phage_Mu_Gp46"/>
</dbReference>
<dbReference type="eggNOG" id="COG4381">
    <property type="taxonomic scope" value="Bacteria"/>
</dbReference>
<dbReference type="Proteomes" id="UP000008207">
    <property type="component" value="Chromosome"/>
</dbReference>
<keyword evidence="2" id="KW-1185">Reference proteome</keyword>
<dbReference type="EMBL" id="CP001349">
    <property type="protein sequence ID" value="ACL57415.1"/>
    <property type="molecule type" value="Genomic_DNA"/>
</dbReference>
<name>B8ICK4_METNO</name>
<evidence type="ECO:0000313" key="1">
    <source>
        <dbReference type="EMBL" id="ACL57415.1"/>
    </source>
</evidence>
<sequence>MQLTITPLADARVVVLPPDIVWLRIDGAPAGRGESGVVGDFRVSTRAADGPVGGLVAANPLRTATIMLLFSDCRVEVHELRPEHRGDRRGWVGDGFDVDTANGEAPLGSKVWLYRRETLSAQIAMQVAAEAKRALNPLLMQRAVARIDTGYDLILENDLLMLFVDLYGRDGRKVYSDRFDMFWGRSDGGL</sequence>
<gene>
    <name evidence="1" type="ordered locus">Mnod_2445</name>
</gene>
<dbReference type="HOGENOM" id="CLU_119472_0_0_5"/>